<dbReference type="CDD" id="cd09917">
    <property type="entry name" value="F-box_SF"/>
    <property type="match status" value="1"/>
</dbReference>
<evidence type="ECO:0000313" key="2">
    <source>
        <dbReference type="EMBL" id="ORY58155.1"/>
    </source>
</evidence>
<organism evidence="2 3">
    <name type="scientific">Pseudomassariella vexata</name>
    <dbReference type="NCBI Taxonomy" id="1141098"/>
    <lineage>
        <taxon>Eukaryota</taxon>
        <taxon>Fungi</taxon>
        <taxon>Dikarya</taxon>
        <taxon>Ascomycota</taxon>
        <taxon>Pezizomycotina</taxon>
        <taxon>Sordariomycetes</taxon>
        <taxon>Xylariomycetidae</taxon>
        <taxon>Amphisphaeriales</taxon>
        <taxon>Pseudomassariaceae</taxon>
        <taxon>Pseudomassariella</taxon>
    </lineage>
</organism>
<dbReference type="Pfam" id="PF00646">
    <property type="entry name" value="F-box"/>
    <property type="match status" value="1"/>
</dbReference>
<dbReference type="RefSeq" id="XP_040711190.1">
    <property type="nucleotide sequence ID" value="XM_040861213.1"/>
</dbReference>
<sequence length="133" mass="14775">MHAKWSHAFADCHSKHAPACWDAFKIPQALLSAPHAVQSSALSVLPTELLLKIFAHANAFEQLFLALTCKRLLAVYSMTTMIIPSAPKHRSVPSLNCSAMLRLIYVMQPLEKHGYPKKNWAPCLIATGIGRRE</sequence>
<feature type="domain" description="F-box" evidence="1">
    <location>
        <begin position="39"/>
        <end position="75"/>
    </location>
</feature>
<dbReference type="InterPro" id="IPR036047">
    <property type="entry name" value="F-box-like_dom_sf"/>
</dbReference>
<comment type="caution">
    <text evidence="2">The sequence shown here is derived from an EMBL/GenBank/DDBJ whole genome shotgun (WGS) entry which is preliminary data.</text>
</comment>
<protein>
    <recommendedName>
        <fullName evidence="1">F-box domain-containing protein</fullName>
    </recommendedName>
</protein>
<dbReference type="SUPFAM" id="SSF81383">
    <property type="entry name" value="F-box domain"/>
    <property type="match status" value="1"/>
</dbReference>
<accession>A0A1Y2DHD9</accession>
<keyword evidence="3" id="KW-1185">Reference proteome</keyword>
<dbReference type="AlphaFoldDB" id="A0A1Y2DHD9"/>
<dbReference type="OrthoDB" id="4430588at2759"/>
<evidence type="ECO:0000313" key="3">
    <source>
        <dbReference type="Proteomes" id="UP000193689"/>
    </source>
</evidence>
<dbReference type="EMBL" id="MCFJ01000017">
    <property type="protein sequence ID" value="ORY58155.1"/>
    <property type="molecule type" value="Genomic_DNA"/>
</dbReference>
<dbReference type="PROSITE" id="PS50181">
    <property type="entry name" value="FBOX"/>
    <property type="match status" value="1"/>
</dbReference>
<dbReference type="InterPro" id="IPR001810">
    <property type="entry name" value="F-box_dom"/>
</dbReference>
<dbReference type="GeneID" id="63777425"/>
<evidence type="ECO:0000259" key="1">
    <source>
        <dbReference type="PROSITE" id="PS50181"/>
    </source>
</evidence>
<name>A0A1Y2DHD9_9PEZI</name>
<reference evidence="2 3" key="1">
    <citation type="submission" date="2016-07" db="EMBL/GenBank/DDBJ databases">
        <title>Pervasive Adenine N6-methylation of Active Genes in Fungi.</title>
        <authorList>
            <consortium name="DOE Joint Genome Institute"/>
            <person name="Mondo S.J."/>
            <person name="Dannebaum R.O."/>
            <person name="Kuo R.C."/>
            <person name="Labutti K."/>
            <person name="Haridas S."/>
            <person name="Kuo A."/>
            <person name="Salamov A."/>
            <person name="Ahrendt S.R."/>
            <person name="Lipzen A."/>
            <person name="Sullivan W."/>
            <person name="Andreopoulos W.B."/>
            <person name="Clum A."/>
            <person name="Lindquist E."/>
            <person name="Daum C."/>
            <person name="Ramamoorthy G.K."/>
            <person name="Gryganskyi A."/>
            <person name="Culley D."/>
            <person name="Magnuson J.K."/>
            <person name="James T.Y."/>
            <person name="O'Malley M.A."/>
            <person name="Stajich J.E."/>
            <person name="Spatafora J.W."/>
            <person name="Visel A."/>
            <person name="Grigoriev I.V."/>
        </authorList>
    </citation>
    <scope>NUCLEOTIDE SEQUENCE [LARGE SCALE GENOMIC DNA]</scope>
    <source>
        <strain evidence="2 3">CBS 129021</strain>
    </source>
</reference>
<dbReference type="Proteomes" id="UP000193689">
    <property type="component" value="Unassembled WGS sequence"/>
</dbReference>
<dbReference type="InParanoid" id="A0A1Y2DHD9"/>
<proteinExistence type="predicted"/>
<gene>
    <name evidence="2" type="ORF">BCR38DRAFT_448246</name>
</gene>